<reference evidence="1 2" key="1">
    <citation type="submission" date="2023-10" db="EMBL/GenBank/DDBJ databases">
        <title>Genomes of two closely related lineages of the louse Polyplax serrata with different host specificities.</title>
        <authorList>
            <person name="Martinu J."/>
            <person name="Tarabai H."/>
            <person name="Stefka J."/>
            <person name="Hypsa V."/>
        </authorList>
    </citation>
    <scope>NUCLEOTIDE SEQUENCE [LARGE SCALE GENOMIC DNA]</scope>
    <source>
        <strain evidence="1">HR10_N</strain>
    </source>
</reference>
<comment type="caution">
    <text evidence="1">The sequence shown here is derived from an EMBL/GenBank/DDBJ whole genome shotgun (WGS) entry which is preliminary data.</text>
</comment>
<gene>
    <name evidence="1" type="ORF">RUM43_002170</name>
</gene>
<organism evidence="1 2">
    <name type="scientific">Polyplax serrata</name>
    <name type="common">Common mouse louse</name>
    <dbReference type="NCBI Taxonomy" id="468196"/>
    <lineage>
        <taxon>Eukaryota</taxon>
        <taxon>Metazoa</taxon>
        <taxon>Ecdysozoa</taxon>
        <taxon>Arthropoda</taxon>
        <taxon>Hexapoda</taxon>
        <taxon>Insecta</taxon>
        <taxon>Pterygota</taxon>
        <taxon>Neoptera</taxon>
        <taxon>Paraneoptera</taxon>
        <taxon>Psocodea</taxon>
        <taxon>Troctomorpha</taxon>
        <taxon>Phthiraptera</taxon>
        <taxon>Anoplura</taxon>
        <taxon>Polyplacidae</taxon>
        <taxon>Polyplax</taxon>
    </lineage>
</organism>
<dbReference type="AlphaFoldDB" id="A0AAN8RVQ9"/>
<proteinExistence type="predicted"/>
<evidence type="ECO:0000313" key="2">
    <source>
        <dbReference type="Proteomes" id="UP001372834"/>
    </source>
</evidence>
<accession>A0AAN8RVQ9</accession>
<evidence type="ECO:0000313" key="1">
    <source>
        <dbReference type="EMBL" id="KAK6628358.1"/>
    </source>
</evidence>
<name>A0AAN8RVQ9_POLSC</name>
<dbReference type="Proteomes" id="UP001372834">
    <property type="component" value="Unassembled WGS sequence"/>
</dbReference>
<protein>
    <submittedName>
        <fullName evidence="1">Uncharacterized protein</fullName>
    </submittedName>
</protein>
<dbReference type="EMBL" id="JAWJWE010000036">
    <property type="protein sequence ID" value="KAK6628358.1"/>
    <property type="molecule type" value="Genomic_DNA"/>
</dbReference>
<sequence length="109" mass="12392">MYTKENMILNAVNVLTICLTGGSVPAEEAYNFSLTMECTDPKKHKRFFGHEGVEHPSRGFYVLDLDEKGTDYWQNMTPEFFRAFLTFAGHDEKGDIRPTCSGLPASQHR</sequence>